<feature type="coiled-coil region" evidence="13">
    <location>
        <begin position="33"/>
        <end position="96"/>
    </location>
</feature>
<dbReference type="RefSeq" id="XP_003673777.1">
    <property type="nucleotide sequence ID" value="XM_003673729.1"/>
</dbReference>
<dbReference type="InterPro" id="IPR000330">
    <property type="entry name" value="SNF2_N"/>
</dbReference>
<dbReference type="GeneID" id="96900875"/>
<evidence type="ECO:0000313" key="18">
    <source>
        <dbReference type="EMBL" id="CCC67396.1"/>
    </source>
</evidence>
<keyword evidence="4" id="KW-0547">Nucleotide-binding</keyword>
<evidence type="ECO:0000256" key="11">
    <source>
        <dbReference type="ARBA" id="ARBA00023242"/>
    </source>
</evidence>
<sequence>MENKDTELTRKLGLVDVRSQSSLEAQIGKNIALQSRTKSIEEEEKRLKRAINALTKVQYKRNTIRTKFEHSRLSVREKAKKDYKDLDHEYNECIRTVDSIKKRLKELKNGEIPSGNEKDDNEALEGRRPNESERDYLVRTGQITAFGSKTGFVLENDDTSAATLSEEKKENDFEMANEQMVENLTDEDETEDMRNDLDYTEEPAAKENLEPNDDDDYETVNIGNISDELSDSEPSIISKPSEAKDDGDELYYQKRLRKWINQRSSERAIDSYPDVKEWRKPHPKIPDAKLNDSFKIPGDIFSLLFNYQKTCVQWLYELYQQNCGGIIGDEMGLGKTIQIIAFLASLHHSGLLNGPVLIVCPATVMKQWCNELHHWWPPLRTIILHSTGSGMSTKKNFSEEELEQAMMNANPNELTCEDFQNRSKTKASLESTFNIQSLIDKVINDGHIIITTYVGLRIHSEQLLKVNWAYAVLDEGHKIRNPDSDISLTCKKIKTPNRIILSGTPIQNNLIELWSLFDFIYPGKLGTLPVFQQQFVMPINAGGYANATNIQVQTGVKCATALRNLISPYLLRRVKSDVAKDLPEKKEMVLFCKLTQYQKNRYLEFLNSNELTQIRGGRRHVLYGIDILRKICNHPDLLEREERQYETDYGNPKRSGKMQVVKQLLLLWHKEGHKTLLFTQSRQMLDILEQFIQFKDSDLSVLKYLRMDGTSNISKRQGLVDQFNNEDYDVFLLTTRVGGLGVNLTGANRIIIYDPDWNPSTDMQARERAWRIGQKREVSIYRLMVSGSIEEKIYHRQIFKQFLTNKILTDPKQKRFFKMNELRDLFTLGGDNGLASEELSEEVDRHTSSLKNSKTEESDDFEQVINLSGVSKLESFFNGKEEKEKSKTEDDRLMEGLLGGEGVLEKLSTHDAVLSSHSAPSKIITKEADKVAQDALSALRKSRNATKKYTIGTPTWTGKFGQAGKISKKKLTSKKTTSGSFGILNNIKKAQSLSPELNSSPSPNIQSDEVIESKNTLKKIEQYLNSKEDNFASSADIVKNIGITLSEKDDLIKARALLKTIAHFDQNKKGWILNDEFRK</sequence>
<accession>G0V7E8</accession>
<keyword evidence="11" id="KW-0539">Nucleus</keyword>
<dbReference type="InterPro" id="IPR049730">
    <property type="entry name" value="SNF2/RAD54-like_C"/>
</dbReference>
<keyword evidence="5" id="KW-0227">DNA damage</keyword>
<evidence type="ECO:0000256" key="9">
    <source>
        <dbReference type="ARBA" id="ARBA00023125"/>
    </source>
</evidence>
<dbReference type="PANTHER" id="PTHR45629:SF7">
    <property type="entry name" value="DNA EXCISION REPAIR PROTEIN ERCC-6-RELATED"/>
    <property type="match status" value="1"/>
</dbReference>
<dbReference type="Gene3D" id="3.40.50.300">
    <property type="entry name" value="P-loop containing nucleotide triphosphate hydrolases"/>
    <property type="match status" value="1"/>
</dbReference>
<evidence type="ECO:0000259" key="15">
    <source>
        <dbReference type="PROSITE" id="PS50222"/>
    </source>
</evidence>
<evidence type="ECO:0000256" key="13">
    <source>
        <dbReference type="SAM" id="Coils"/>
    </source>
</evidence>
<evidence type="ECO:0000256" key="1">
    <source>
        <dbReference type="ARBA" id="ARBA00004123"/>
    </source>
</evidence>
<evidence type="ECO:0000256" key="7">
    <source>
        <dbReference type="ARBA" id="ARBA00022806"/>
    </source>
</evidence>
<protein>
    <recommendedName>
        <fullName evidence="3">DNA helicase</fullName>
        <ecNumber evidence="3">3.6.4.12</ecNumber>
    </recommendedName>
</protein>
<name>G0V7E8_NAUCA</name>
<comment type="similarity">
    <text evidence="2">Belongs to the SNF2/RAD54 helicase family.</text>
</comment>
<dbReference type="InterPro" id="IPR027417">
    <property type="entry name" value="P-loop_NTPase"/>
</dbReference>
<keyword evidence="8" id="KW-0067">ATP-binding</keyword>
<keyword evidence="19" id="KW-1185">Reference proteome</keyword>
<evidence type="ECO:0000259" key="16">
    <source>
        <dbReference type="PROSITE" id="PS51192"/>
    </source>
</evidence>
<dbReference type="OrthoDB" id="413460at2759"/>
<dbReference type="GO" id="GO:0006283">
    <property type="term" value="P:transcription-coupled nucleotide-excision repair"/>
    <property type="evidence" value="ECO:0007669"/>
    <property type="project" value="EnsemblFungi"/>
</dbReference>
<dbReference type="GO" id="GO:0005634">
    <property type="term" value="C:nucleus"/>
    <property type="evidence" value="ECO:0007669"/>
    <property type="project" value="TreeGrafter"/>
</dbReference>
<keyword evidence="7" id="KW-0347">Helicase</keyword>
<organism evidence="18 19">
    <name type="scientific">Naumovozyma castellii</name>
    <name type="common">Yeast</name>
    <name type="synonym">Saccharomyces castellii</name>
    <dbReference type="NCBI Taxonomy" id="27288"/>
    <lineage>
        <taxon>Eukaryota</taxon>
        <taxon>Fungi</taxon>
        <taxon>Dikarya</taxon>
        <taxon>Ascomycota</taxon>
        <taxon>Saccharomycotina</taxon>
        <taxon>Saccharomycetes</taxon>
        <taxon>Saccharomycetales</taxon>
        <taxon>Saccharomycetaceae</taxon>
        <taxon>Naumovozyma</taxon>
    </lineage>
</organism>
<keyword evidence="9" id="KW-0238">DNA-binding</keyword>
<dbReference type="OMA" id="PTWTGQF"/>
<comment type="subcellular location">
    <subcellularLocation>
        <location evidence="1">Nucleus</location>
    </subcellularLocation>
</comment>
<dbReference type="PROSITE" id="PS50222">
    <property type="entry name" value="EF_HAND_2"/>
    <property type="match status" value="1"/>
</dbReference>
<evidence type="ECO:0000256" key="8">
    <source>
        <dbReference type="ARBA" id="ARBA00022840"/>
    </source>
</evidence>
<dbReference type="HOGENOM" id="CLU_000315_7_0_1"/>
<gene>
    <name evidence="18" type="primary">NCAS0A08380</name>
    <name evidence="18" type="ordered locus">NCAS_0A08380</name>
</gene>
<dbReference type="Pfam" id="PF00176">
    <property type="entry name" value="SNF2-rel_dom"/>
    <property type="match status" value="1"/>
</dbReference>
<dbReference type="InterPro" id="IPR058951">
    <property type="entry name" value="WHD_Rad26_CSB-like"/>
</dbReference>
<dbReference type="GO" id="GO:0016787">
    <property type="term" value="F:hydrolase activity"/>
    <property type="evidence" value="ECO:0007669"/>
    <property type="project" value="UniProtKB-KW"/>
</dbReference>
<feature type="domain" description="EF-hand" evidence="15">
    <location>
        <begin position="1052"/>
        <end position="1079"/>
    </location>
</feature>
<evidence type="ECO:0000256" key="14">
    <source>
        <dbReference type="SAM" id="MobiDB-lite"/>
    </source>
</evidence>
<dbReference type="PANTHER" id="PTHR45629">
    <property type="entry name" value="SNF2/RAD54 FAMILY MEMBER"/>
    <property type="match status" value="1"/>
</dbReference>
<feature type="region of interest" description="Disordered" evidence="14">
    <location>
        <begin position="200"/>
        <end position="244"/>
    </location>
</feature>
<keyword evidence="13" id="KW-0175">Coiled coil</keyword>
<reference evidence="18 19" key="1">
    <citation type="journal article" date="2011" name="Proc. Natl. Acad. Sci. U.S.A.">
        <title>Evolutionary erosion of yeast sex chromosomes by mating-type switching accidents.</title>
        <authorList>
            <person name="Gordon J.L."/>
            <person name="Armisen D."/>
            <person name="Proux-Wera E."/>
            <person name="Oheigeartaigh S.S."/>
            <person name="Byrne K.P."/>
            <person name="Wolfe K.H."/>
        </authorList>
    </citation>
    <scope>NUCLEOTIDE SEQUENCE [LARGE SCALE GENOMIC DNA]</scope>
    <source>
        <strain evidence="19">ATCC 76901 / BCRC 22586 / CBS 4309 / NBRC 1992 / NRRL Y-12630</strain>
    </source>
</reference>
<dbReference type="InterPro" id="IPR050496">
    <property type="entry name" value="SNF2_RAD54_helicase_repair"/>
</dbReference>
<evidence type="ECO:0000256" key="10">
    <source>
        <dbReference type="ARBA" id="ARBA00023204"/>
    </source>
</evidence>
<dbReference type="GO" id="GO:0000785">
    <property type="term" value="C:chromatin"/>
    <property type="evidence" value="ECO:0007669"/>
    <property type="project" value="EnsemblFungi"/>
</dbReference>
<dbReference type="FunCoup" id="G0V7E8">
    <property type="interactions" value="705"/>
</dbReference>
<dbReference type="eggNOG" id="KOG0387">
    <property type="taxonomic scope" value="Eukaryota"/>
</dbReference>
<dbReference type="InterPro" id="IPR002048">
    <property type="entry name" value="EF_hand_dom"/>
</dbReference>
<dbReference type="CDD" id="cd18793">
    <property type="entry name" value="SF2_C_SNF"/>
    <property type="match status" value="1"/>
</dbReference>
<dbReference type="SMART" id="SM00487">
    <property type="entry name" value="DEXDc"/>
    <property type="match status" value="1"/>
</dbReference>
<dbReference type="InParanoid" id="G0V7E8"/>
<dbReference type="InterPro" id="IPR038718">
    <property type="entry name" value="SNF2-like_sf"/>
</dbReference>
<dbReference type="GO" id="GO:0005509">
    <property type="term" value="F:calcium ion binding"/>
    <property type="evidence" value="ECO:0007669"/>
    <property type="project" value="InterPro"/>
</dbReference>
<evidence type="ECO:0000256" key="12">
    <source>
        <dbReference type="ARBA" id="ARBA00047995"/>
    </source>
</evidence>
<proteinExistence type="inferred from homology"/>
<feature type="compositionally biased region" description="Basic and acidic residues" evidence="14">
    <location>
        <begin position="200"/>
        <end position="209"/>
    </location>
</feature>
<dbReference type="EMBL" id="HE576752">
    <property type="protein sequence ID" value="CCC67396.1"/>
    <property type="molecule type" value="Genomic_DNA"/>
</dbReference>
<dbReference type="CDD" id="cd18000">
    <property type="entry name" value="DEXHc_ERCC6"/>
    <property type="match status" value="1"/>
</dbReference>
<reference key="2">
    <citation type="submission" date="2011-08" db="EMBL/GenBank/DDBJ databases">
        <title>Genome sequence of Naumovozyma castellii.</title>
        <authorList>
            <person name="Gordon J.L."/>
            <person name="Armisen D."/>
            <person name="Proux-Wera E."/>
            <person name="OhEigeartaigh S.S."/>
            <person name="Byrne K.P."/>
            <person name="Wolfe K.H."/>
        </authorList>
    </citation>
    <scope>NUCLEOTIDE SEQUENCE</scope>
    <source>
        <strain>Type strain:CBS 4309</strain>
    </source>
</reference>
<dbReference type="GO" id="GO:0003678">
    <property type="term" value="F:DNA helicase activity"/>
    <property type="evidence" value="ECO:0007669"/>
    <property type="project" value="UniProtKB-EC"/>
</dbReference>
<dbReference type="STRING" id="1064592.G0V7E8"/>
<dbReference type="KEGG" id="ncs:NCAS_0A08380"/>
<dbReference type="EC" id="3.6.4.12" evidence="3"/>
<dbReference type="InterPro" id="IPR001650">
    <property type="entry name" value="Helicase_C-like"/>
</dbReference>
<evidence type="ECO:0000313" key="19">
    <source>
        <dbReference type="Proteomes" id="UP000001640"/>
    </source>
</evidence>
<keyword evidence="6" id="KW-0378">Hydrolase</keyword>
<dbReference type="AlphaFoldDB" id="G0V7E8"/>
<dbReference type="Proteomes" id="UP000001640">
    <property type="component" value="Chromosome 1"/>
</dbReference>
<dbReference type="PROSITE" id="PS51192">
    <property type="entry name" value="HELICASE_ATP_BIND_1"/>
    <property type="match status" value="1"/>
</dbReference>
<dbReference type="Gene3D" id="3.40.50.10810">
    <property type="entry name" value="Tandem AAA-ATPase domain"/>
    <property type="match status" value="1"/>
</dbReference>
<dbReference type="GO" id="GO:0061635">
    <property type="term" value="P:regulation of protein complex stability"/>
    <property type="evidence" value="ECO:0007669"/>
    <property type="project" value="EnsemblFungi"/>
</dbReference>
<feature type="region of interest" description="Disordered" evidence="14">
    <location>
        <begin position="110"/>
        <end position="135"/>
    </location>
</feature>
<feature type="domain" description="Helicase C-terminal" evidence="17">
    <location>
        <begin position="660"/>
        <end position="823"/>
    </location>
</feature>
<dbReference type="PROSITE" id="PS51194">
    <property type="entry name" value="HELICASE_CTER"/>
    <property type="match status" value="1"/>
</dbReference>
<dbReference type="GO" id="GO:0006357">
    <property type="term" value="P:regulation of transcription by RNA polymerase II"/>
    <property type="evidence" value="ECO:0007669"/>
    <property type="project" value="EnsemblFungi"/>
</dbReference>
<dbReference type="Pfam" id="PF25875">
    <property type="entry name" value="WHD_Rad26_CSB"/>
    <property type="match status" value="1"/>
</dbReference>
<dbReference type="Pfam" id="PF00271">
    <property type="entry name" value="Helicase_C"/>
    <property type="match status" value="1"/>
</dbReference>
<dbReference type="SMART" id="SM00490">
    <property type="entry name" value="HELICc"/>
    <property type="match status" value="1"/>
</dbReference>
<feature type="compositionally biased region" description="Basic and acidic residues" evidence="14">
    <location>
        <begin position="124"/>
        <end position="135"/>
    </location>
</feature>
<evidence type="ECO:0000256" key="6">
    <source>
        <dbReference type="ARBA" id="ARBA00022801"/>
    </source>
</evidence>
<evidence type="ECO:0000256" key="2">
    <source>
        <dbReference type="ARBA" id="ARBA00007025"/>
    </source>
</evidence>
<keyword evidence="10" id="KW-0234">DNA repair</keyword>
<evidence type="ECO:0000256" key="3">
    <source>
        <dbReference type="ARBA" id="ARBA00012551"/>
    </source>
</evidence>
<dbReference type="SUPFAM" id="SSF52540">
    <property type="entry name" value="P-loop containing nucleoside triphosphate hydrolases"/>
    <property type="match status" value="2"/>
</dbReference>
<comment type="catalytic activity">
    <reaction evidence="12">
        <text>ATP + H2O = ADP + phosphate + H(+)</text>
        <dbReference type="Rhea" id="RHEA:13065"/>
        <dbReference type="ChEBI" id="CHEBI:15377"/>
        <dbReference type="ChEBI" id="CHEBI:15378"/>
        <dbReference type="ChEBI" id="CHEBI:30616"/>
        <dbReference type="ChEBI" id="CHEBI:43474"/>
        <dbReference type="ChEBI" id="CHEBI:456216"/>
        <dbReference type="EC" id="3.6.4.12"/>
    </reaction>
</comment>
<feature type="domain" description="Helicase ATP-binding" evidence="16">
    <location>
        <begin position="316"/>
        <end position="523"/>
    </location>
</feature>
<evidence type="ECO:0000259" key="17">
    <source>
        <dbReference type="PROSITE" id="PS51194"/>
    </source>
</evidence>
<dbReference type="InterPro" id="IPR014001">
    <property type="entry name" value="Helicase_ATP-bd"/>
</dbReference>
<evidence type="ECO:0000256" key="4">
    <source>
        <dbReference type="ARBA" id="ARBA00022741"/>
    </source>
</evidence>
<evidence type="ECO:0000256" key="5">
    <source>
        <dbReference type="ARBA" id="ARBA00022763"/>
    </source>
</evidence>
<dbReference type="FunFam" id="3.40.50.10810:FF:000039">
    <property type="entry name" value="DNA repair protein Rhp26/Rad26"/>
    <property type="match status" value="1"/>
</dbReference>
<dbReference type="GO" id="GO:0005524">
    <property type="term" value="F:ATP binding"/>
    <property type="evidence" value="ECO:0007669"/>
    <property type="project" value="InterPro"/>
</dbReference>